<dbReference type="GO" id="GO:0030145">
    <property type="term" value="F:manganese ion binding"/>
    <property type="evidence" value="ECO:0007669"/>
    <property type="project" value="InterPro"/>
</dbReference>
<comment type="similarity">
    <text evidence="2">Belongs to the peptidase M17 family.</text>
</comment>
<evidence type="ECO:0000256" key="5">
    <source>
        <dbReference type="ARBA" id="ARBA00022670"/>
    </source>
</evidence>
<gene>
    <name evidence="8" type="ORF">METZ01_LOCUS98333</name>
</gene>
<dbReference type="InterPro" id="IPR023042">
    <property type="entry name" value="Peptidase_M17_leu_NH2_pept"/>
</dbReference>
<protein>
    <recommendedName>
        <fullName evidence="3">leucyl aminopeptidase</fullName>
        <ecNumber evidence="3">3.4.11.1</ecNumber>
    </recommendedName>
</protein>
<evidence type="ECO:0000256" key="1">
    <source>
        <dbReference type="ARBA" id="ARBA00000135"/>
    </source>
</evidence>
<evidence type="ECO:0000313" key="8">
    <source>
        <dbReference type="EMBL" id="SVA45479.1"/>
    </source>
</evidence>
<accession>A0A381VYV3</accession>
<dbReference type="PRINTS" id="PR00481">
    <property type="entry name" value="LAMNOPPTDASE"/>
</dbReference>
<evidence type="ECO:0000256" key="6">
    <source>
        <dbReference type="ARBA" id="ARBA00022801"/>
    </source>
</evidence>
<keyword evidence="6" id="KW-0378">Hydrolase</keyword>
<evidence type="ECO:0000256" key="4">
    <source>
        <dbReference type="ARBA" id="ARBA00022438"/>
    </source>
</evidence>
<dbReference type="NCBIfam" id="NF002077">
    <property type="entry name" value="PRK00913.2-4"/>
    <property type="match status" value="1"/>
</dbReference>
<dbReference type="InterPro" id="IPR000819">
    <property type="entry name" value="Peptidase_M17_C"/>
</dbReference>
<dbReference type="HAMAP" id="MF_00181">
    <property type="entry name" value="Cytosol_peptidase_M17"/>
    <property type="match status" value="1"/>
</dbReference>
<evidence type="ECO:0000259" key="7">
    <source>
        <dbReference type="PROSITE" id="PS00631"/>
    </source>
</evidence>
<dbReference type="Pfam" id="PF00883">
    <property type="entry name" value="Peptidase_M17"/>
    <property type="match status" value="1"/>
</dbReference>
<keyword evidence="5" id="KW-0645">Protease</keyword>
<dbReference type="NCBIfam" id="NF002075">
    <property type="entry name" value="PRK00913.2-2"/>
    <property type="match status" value="1"/>
</dbReference>
<dbReference type="Gene3D" id="3.40.630.10">
    <property type="entry name" value="Zn peptidases"/>
    <property type="match status" value="1"/>
</dbReference>
<feature type="domain" description="Cytosol aminopeptidase" evidence="7">
    <location>
        <begin position="330"/>
        <end position="337"/>
    </location>
</feature>
<dbReference type="PANTHER" id="PTHR11963:SF23">
    <property type="entry name" value="CYTOSOL AMINOPEPTIDASE"/>
    <property type="match status" value="1"/>
</dbReference>
<dbReference type="AlphaFoldDB" id="A0A381VYV3"/>
<dbReference type="PROSITE" id="PS00631">
    <property type="entry name" value="CYTOSOL_AP"/>
    <property type="match status" value="1"/>
</dbReference>
<keyword evidence="4" id="KW-0031">Aminopeptidase</keyword>
<dbReference type="InterPro" id="IPR011356">
    <property type="entry name" value="Leucine_aapep/pepB"/>
</dbReference>
<reference evidence="8" key="1">
    <citation type="submission" date="2018-05" db="EMBL/GenBank/DDBJ databases">
        <authorList>
            <person name="Lanie J.A."/>
            <person name="Ng W.-L."/>
            <person name="Kazmierczak K.M."/>
            <person name="Andrzejewski T.M."/>
            <person name="Davidsen T.M."/>
            <person name="Wayne K.J."/>
            <person name="Tettelin H."/>
            <person name="Glass J.I."/>
            <person name="Rusch D."/>
            <person name="Podicherti R."/>
            <person name="Tsui H.-C.T."/>
            <person name="Winkler M.E."/>
        </authorList>
    </citation>
    <scope>NUCLEOTIDE SEQUENCE</scope>
</reference>
<dbReference type="EC" id="3.4.11.1" evidence="3"/>
<dbReference type="GO" id="GO:0070006">
    <property type="term" value="F:metalloaminopeptidase activity"/>
    <property type="evidence" value="ECO:0007669"/>
    <property type="project" value="InterPro"/>
</dbReference>
<sequence length="488" mass="54838">MSISIEYLNNLSYKNNNIVIFVSKLSQLKSLNLPFDLQKHLNNKDFVNRINKTLYAEINNHNTLFDSIVNIKICLVKLNQNYLIETGAMVCDKFKFKFDKNITFVFASLFFSKYRLFCSDIIFGFLLKKYNFNKYLNTNRSHLGDILLNLYKFKPFKELKYKTNLLYSVNYCKDLVSEPSNILNPVSYAKKCIDLKKIGLKVKILDLNRLQKIGMNALLGVSSGSFNEPRVVIFEWNLNKNKKPSILVGKGVTFDTGGISLKPASGMEEMIFDMGGSAVVVGSMINAALNKYNQSLVGIIGLVENMPDGKAQRPGDIVNSLSGQTIEVLNTDAEGRLVLADIITYVQKKYNPKQIIDFATLTGAIMIALGTHRAGLFSNNNNLSQKLLKAGETTGEKVWRLPLGNEYDDEMNSNRADIKNIGSTRYGGSIQAAQFIQRFIKNEIPWAHLDIAGVTWSMKSNKNSFTKLHSPGATAFGVRLMDQFLKGK</sequence>
<organism evidence="8">
    <name type="scientific">marine metagenome</name>
    <dbReference type="NCBI Taxonomy" id="408172"/>
    <lineage>
        <taxon>unclassified sequences</taxon>
        <taxon>metagenomes</taxon>
        <taxon>ecological metagenomes</taxon>
    </lineage>
</organism>
<dbReference type="GO" id="GO:0006508">
    <property type="term" value="P:proteolysis"/>
    <property type="evidence" value="ECO:0007669"/>
    <property type="project" value="UniProtKB-KW"/>
</dbReference>
<comment type="catalytic activity">
    <reaction evidence="1">
        <text>Release of an N-terminal amino acid, Xaa-|-Yaa-, in which Xaa is preferably Leu, but may be other amino acids including Pro although not Arg or Lys, and Yaa may be Pro. Amino acid amides and methyl esters are also readily hydrolyzed, but rates on arylamides are exceedingly low.</text>
        <dbReference type="EC" id="3.4.11.1"/>
    </reaction>
</comment>
<dbReference type="SUPFAM" id="SSF53187">
    <property type="entry name" value="Zn-dependent exopeptidases"/>
    <property type="match status" value="1"/>
</dbReference>
<name>A0A381VYV3_9ZZZZ</name>
<dbReference type="CDD" id="cd00433">
    <property type="entry name" value="Peptidase_M17"/>
    <property type="match status" value="1"/>
</dbReference>
<dbReference type="EMBL" id="UINC01010203">
    <property type="protein sequence ID" value="SVA45479.1"/>
    <property type="molecule type" value="Genomic_DNA"/>
</dbReference>
<dbReference type="PANTHER" id="PTHR11963">
    <property type="entry name" value="LEUCINE AMINOPEPTIDASE-RELATED"/>
    <property type="match status" value="1"/>
</dbReference>
<dbReference type="GO" id="GO:0005737">
    <property type="term" value="C:cytoplasm"/>
    <property type="evidence" value="ECO:0007669"/>
    <property type="project" value="InterPro"/>
</dbReference>
<evidence type="ECO:0000256" key="2">
    <source>
        <dbReference type="ARBA" id="ARBA00009528"/>
    </source>
</evidence>
<proteinExistence type="inferred from homology"/>
<evidence type="ECO:0000256" key="3">
    <source>
        <dbReference type="ARBA" id="ARBA00012565"/>
    </source>
</evidence>